<sequence length="255" mass="27613">MTLIEHLPFDTDEGIASRARIGLMVLATDFTIEHEWRAIMAGLDGVALYESRILNDAQITPETLRAMEPRIAAATDVILPGSPLDVVAYGCTSASMAIGEEQVFARIREVRPHARCTTPITAAFAAFRALKARRIGVLTPYRADVNRIVAEYIAARGFEVPVFGSFNEQDDGIVARITPASIKRGVETILSHAAVDAVFVSCTSVRLAEAARGIEAETGVPITSSNHAMAWHALRLAGVDDVMPQWGRLFEAQIA</sequence>
<dbReference type="EMBL" id="QKVK01000008">
    <property type="protein sequence ID" value="PZF75898.1"/>
    <property type="molecule type" value="Genomic_DNA"/>
</dbReference>
<comment type="caution">
    <text evidence="1">The sequence shown here is derived from an EMBL/GenBank/DDBJ whole genome shotgun (WGS) entry which is preliminary data.</text>
</comment>
<reference evidence="2" key="1">
    <citation type="submission" date="2018-06" db="EMBL/GenBank/DDBJ databases">
        <title>Aestuariibacter litoralis strain KCTC 52945T.</title>
        <authorList>
            <person name="Li X."/>
            <person name="Salam N."/>
            <person name="Li J.-L."/>
            <person name="Chen Y.-M."/>
            <person name="Yang Z.-W."/>
            <person name="Zhang L.-Y."/>
            <person name="Han M.-X."/>
            <person name="Xiao M."/>
            <person name="Li W.-J."/>
        </authorList>
    </citation>
    <scope>NUCLEOTIDE SEQUENCE [LARGE SCALE GENOMIC DNA]</scope>
    <source>
        <strain evidence="2">KCTC 52945</strain>
    </source>
</reference>
<keyword evidence="2" id="KW-1185">Reference proteome</keyword>
<dbReference type="Proteomes" id="UP000248795">
    <property type="component" value="Unassembled WGS sequence"/>
</dbReference>
<name>A0A2W2B767_9HYPH</name>
<gene>
    <name evidence="1" type="ORF">DK847_16355</name>
</gene>
<evidence type="ECO:0000313" key="2">
    <source>
        <dbReference type="Proteomes" id="UP000248795"/>
    </source>
</evidence>
<protein>
    <submittedName>
        <fullName evidence="1">Asp/Glu racemase</fullName>
    </submittedName>
</protein>
<organism evidence="1 2">
    <name type="scientific">Aestuariivirga litoralis</name>
    <dbReference type="NCBI Taxonomy" id="2650924"/>
    <lineage>
        <taxon>Bacteria</taxon>
        <taxon>Pseudomonadati</taxon>
        <taxon>Pseudomonadota</taxon>
        <taxon>Alphaproteobacteria</taxon>
        <taxon>Hyphomicrobiales</taxon>
        <taxon>Aestuariivirgaceae</taxon>
        <taxon>Aestuariivirga</taxon>
    </lineage>
</organism>
<dbReference type="PIRSF" id="PIRSF015736">
    <property type="entry name" value="MI"/>
    <property type="match status" value="1"/>
</dbReference>
<dbReference type="InterPro" id="IPR053714">
    <property type="entry name" value="Iso_Racemase_Enz_sf"/>
</dbReference>
<dbReference type="Pfam" id="PF17645">
    <property type="entry name" value="Amdase"/>
    <property type="match status" value="1"/>
</dbReference>
<proteinExistence type="predicted"/>
<dbReference type="InterPro" id="IPR026286">
    <property type="entry name" value="MaiA/AMDase"/>
</dbReference>
<dbReference type="Gene3D" id="3.40.50.12500">
    <property type="match status" value="1"/>
</dbReference>
<dbReference type="PANTHER" id="PTHR40267:SF1">
    <property type="entry name" value="BLR3294 PROTEIN"/>
    <property type="match status" value="1"/>
</dbReference>
<dbReference type="AlphaFoldDB" id="A0A2W2B767"/>
<accession>A0A2W2B767</accession>
<evidence type="ECO:0000313" key="1">
    <source>
        <dbReference type="EMBL" id="PZF75898.1"/>
    </source>
</evidence>
<dbReference type="PANTHER" id="PTHR40267">
    <property type="entry name" value="BLR3294 PROTEIN"/>
    <property type="match status" value="1"/>
</dbReference>